<dbReference type="InterPro" id="IPR008884">
    <property type="entry name" value="TylF_MeTrfase"/>
</dbReference>
<dbReference type="PANTHER" id="PTHR40036">
    <property type="entry name" value="MACROCIN O-METHYLTRANSFERASE"/>
    <property type="match status" value="1"/>
</dbReference>
<gene>
    <name evidence="1" type="ORF">H4O24_07790</name>
</gene>
<evidence type="ECO:0008006" key="3">
    <source>
        <dbReference type="Google" id="ProtNLM"/>
    </source>
</evidence>
<dbReference type="Pfam" id="PF05711">
    <property type="entry name" value="TylF"/>
    <property type="match status" value="1"/>
</dbReference>
<dbReference type="PANTHER" id="PTHR40036:SF1">
    <property type="entry name" value="MACROCIN O-METHYLTRANSFERASE"/>
    <property type="match status" value="1"/>
</dbReference>
<evidence type="ECO:0000313" key="1">
    <source>
        <dbReference type="EMBL" id="QNE03934.1"/>
    </source>
</evidence>
<evidence type="ECO:0000313" key="2">
    <source>
        <dbReference type="Proteomes" id="UP000515297"/>
    </source>
</evidence>
<reference evidence="1 2" key="1">
    <citation type="submission" date="2020-08" db="EMBL/GenBank/DDBJ databases">
        <authorList>
            <person name="Liu G."/>
            <person name="Sun C."/>
        </authorList>
    </citation>
    <scope>NUCLEOTIDE SEQUENCE [LARGE SCALE GENOMIC DNA]</scope>
    <source>
        <strain evidence="1 2">OT19</strain>
    </source>
</reference>
<dbReference type="Gene3D" id="3.40.50.150">
    <property type="entry name" value="Vaccinia Virus protein VP39"/>
    <property type="match status" value="1"/>
</dbReference>
<name>A0A7G6VQB9_9SPHN</name>
<dbReference type="InterPro" id="IPR029063">
    <property type="entry name" value="SAM-dependent_MTases_sf"/>
</dbReference>
<dbReference type="AlphaFoldDB" id="A0A7G6VQB9"/>
<sequence length="443" mass="48727">MKRPKGLVRQLNSMAGTKGHLDTNALNRFSGWAAARSGKELHIEAWIDGRLAASTKTGGERPDVERRLPGYKRARFSGFTLELPENAISQDRLVDVKITARADGSLAPKAWLGTASLAGDALLEKLACAPRSGITGPFPPAIIDIIAAFDPDVTADLLSLSGQKRFVAALRKILLVPSLREIPALADYARYLSAIAAHFAFVDRFFPTANKLARPGSADFHGKPNSVAEIMSIAHQLYVLKAHGIEGDFAEFGCFKGFSSSMLSFACKQLDLKMHIFDSFEGLPEAKHSGYTEGDYAGSLEEVTENIRRLGSLEQVTFHKGFYADTFREYRPPHLMCLWMDVDLEVSAKDMMVAADRLDPRASLFSHECVADMFADGEIANAPRPDNPIPPVLDRFEELGRPLTGHHLHGHTGAFWPRSGGIPVMHHDALMELQRVLQKEVLK</sequence>
<accession>A0A7G6VQB9</accession>
<dbReference type="EMBL" id="CP060052">
    <property type="protein sequence ID" value="QNE03934.1"/>
    <property type="molecule type" value="Genomic_DNA"/>
</dbReference>
<protein>
    <recommendedName>
        <fullName evidence="3">Class I SAM-dependent methyltransferase</fullName>
    </recommendedName>
</protein>
<dbReference type="RefSeq" id="WP_185883246.1">
    <property type="nucleotide sequence ID" value="NZ_CP060052.1"/>
</dbReference>
<organism evidence="1 2">
    <name type="scientific">Croceicoccus marinus</name>
    <dbReference type="NCBI Taxonomy" id="450378"/>
    <lineage>
        <taxon>Bacteria</taxon>
        <taxon>Pseudomonadati</taxon>
        <taxon>Pseudomonadota</taxon>
        <taxon>Alphaproteobacteria</taxon>
        <taxon>Sphingomonadales</taxon>
        <taxon>Erythrobacteraceae</taxon>
        <taxon>Croceicoccus</taxon>
    </lineage>
</organism>
<proteinExistence type="predicted"/>
<dbReference type="Proteomes" id="UP000515297">
    <property type="component" value="Chromosome"/>
</dbReference>